<dbReference type="CDD" id="cd04485">
    <property type="entry name" value="DnaE_OBF"/>
    <property type="match status" value="1"/>
</dbReference>
<sequence length="1147" mass="122766">MRHGSEHTDFAHLGVVSSFSTHHGTCPPDRLAARAADLGQGILALTDRDGVYGMVEHVRACQSAGIRPVLGCDLALASPDGGRVTLLARGRLGWATLCRLVTRAHAHTRTAPAPGHTGSLRVQGAAGSPALPHAAMAEGSSGVVVLLGPGSDVGEAVARDRPTHARRLLARWKDAAEVAIAVADHDLPGQRRTARALLSLAAETRTLAVLTNAVRYPVAEDAEVAHVLDQARRWAPGGSRPGPATDQAYLKSGAEMLAVAERLCGGDAARARRLIAHTTALAASCTLDPDTDLGMDDIHLPDVPHATDRLLRACEDGLIRVGLGHDPRALRRLSHEMEIIEGKRLSAYFLTVADAAARIRDKGIRCSIRGSGTGSLVNHLIGISAVNPLDHGLVMERFLSQSRSGLPDIDLDVESARRLEAYDAVFGGYPDGTACVSMMETYRARSALRDVGAALRLPPLEVDRLAKAFPHLRAGRIREAARELPELRRYDGAGLDDPATQDLFRLAERLDGLPRHVAMHPCGLVVSDASLRDRVPVEPSLAGYPMVQLDKNDVEPMGLIKLDVIGVRMQSSLAHARAEVERTTGRAPDLEALPRDEATYQMIGASLTLGCFQIESPGQRELLSRLRPTGMADLIADISLFRPGPVKSDMVTPYLSARDGAPPDLSLTPLLDDVLSETGGVVIWHEQIIALLHAMTSCGPDRAEAMRRRLGTVQGLADVREAFTSMAYDCGHDEETVERAWEIVASFGSFGFCKAHAAAFALPTYQSAWLKRHHPAAFYAGILTHDPGMYPRRVLVADARRFGVPVLGVDVNRSERSWRAERTPEGRWGVRASLADVRGITGAEVDRVLAERPFLSLPDAADRAHLSREALDSLVRVGAFDALCGVGSGAEGGPDGGGAVPGRHGTGTEAGPPDRRDLLLQVSALERSRRTRTDRGQLPLPLDGTAPVRGSLPATTADERVSAELELLGYEVERHLLDGYADFLAFLAVHHRLVRAQDLHLVPAGEEVLVAGVKVATQTPAVRSGQRIIFATVDDATGLADLTFFSSVQHRCAATVFSSLLLAVRGRVRRSGSGMATLTASHAHDLADLHRVWEERGAAGLAEALRADPPATPARAPEGRAAWRSSPGPVPEAVRRLWHASPGSSGR</sequence>
<dbReference type="PANTHER" id="PTHR32294">
    <property type="entry name" value="DNA POLYMERASE III SUBUNIT ALPHA"/>
    <property type="match status" value="1"/>
</dbReference>
<dbReference type="SUPFAM" id="SSF89550">
    <property type="entry name" value="PHP domain-like"/>
    <property type="match status" value="1"/>
</dbReference>
<dbReference type="RefSeq" id="WP_330091150.1">
    <property type="nucleotide sequence ID" value="NZ_JAUZMY010000007.1"/>
</dbReference>
<dbReference type="Pfam" id="PF07733">
    <property type="entry name" value="DNA_pol3_alpha"/>
    <property type="match status" value="1"/>
</dbReference>
<dbReference type="Pfam" id="PF02811">
    <property type="entry name" value="PHP"/>
    <property type="match status" value="1"/>
</dbReference>
<dbReference type="InterPro" id="IPR040982">
    <property type="entry name" value="DNA_pol3_finger"/>
</dbReference>
<evidence type="ECO:0000256" key="6">
    <source>
        <dbReference type="ARBA" id="ARBA00022763"/>
    </source>
</evidence>
<keyword evidence="8" id="KW-0234">DNA repair</keyword>
<keyword evidence="5" id="KW-0235">DNA replication</keyword>
<protein>
    <recommendedName>
        <fullName evidence="1">DNA-directed DNA polymerase</fullName>
        <ecNumber evidence="1">2.7.7.7</ecNumber>
    </recommendedName>
</protein>
<evidence type="ECO:0000313" key="13">
    <source>
        <dbReference type="Proteomes" id="UP001356095"/>
    </source>
</evidence>
<comment type="caution">
    <text evidence="12">The sequence shown here is derived from an EMBL/GenBank/DDBJ whole genome shotgun (WGS) entry which is preliminary data.</text>
</comment>
<keyword evidence="7" id="KW-0239">DNA-directed DNA polymerase</keyword>
<dbReference type="InterPro" id="IPR004805">
    <property type="entry name" value="DnaE2/DnaE/PolC"/>
</dbReference>
<keyword evidence="3" id="KW-0808">Transferase</keyword>
<dbReference type="InterPro" id="IPR004013">
    <property type="entry name" value="PHP_dom"/>
</dbReference>
<evidence type="ECO:0000256" key="9">
    <source>
        <dbReference type="ARBA" id="ARBA00049244"/>
    </source>
</evidence>
<evidence type="ECO:0000256" key="8">
    <source>
        <dbReference type="ARBA" id="ARBA00023204"/>
    </source>
</evidence>
<keyword evidence="6" id="KW-0227">DNA damage</keyword>
<organism evidence="12 13">
    <name type="scientific">Nocardiopsis codii</name>
    <dbReference type="NCBI Taxonomy" id="3065942"/>
    <lineage>
        <taxon>Bacteria</taxon>
        <taxon>Bacillati</taxon>
        <taxon>Actinomycetota</taxon>
        <taxon>Actinomycetes</taxon>
        <taxon>Streptosporangiales</taxon>
        <taxon>Nocardiopsidaceae</taxon>
        <taxon>Nocardiopsis</taxon>
    </lineage>
</organism>
<dbReference type="InterPro" id="IPR016195">
    <property type="entry name" value="Pol/histidinol_Pase-like"/>
</dbReference>
<feature type="region of interest" description="Disordered" evidence="10">
    <location>
        <begin position="891"/>
        <end position="915"/>
    </location>
</feature>
<dbReference type="Proteomes" id="UP001356095">
    <property type="component" value="Unassembled WGS sequence"/>
</dbReference>
<evidence type="ECO:0000259" key="11">
    <source>
        <dbReference type="SMART" id="SM00481"/>
    </source>
</evidence>
<dbReference type="InterPro" id="IPR029460">
    <property type="entry name" value="DNAPol_HHH"/>
</dbReference>
<dbReference type="InterPro" id="IPR011708">
    <property type="entry name" value="DNA_pol3_alpha_NTPase_dom"/>
</dbReference>
<name>A0ABU7K521_9ACTN</name>
<dbReference type="Gene3D" id="1.10.10.1600">
    <property type="entry name" value="Bacterial DNA polymerase III alpha subunit, thumb domain"/>
    <property type="match status" value="1"/>
</dbReference>
<dbReference type="EMBL" id="JAUZMY010000007">
    <property type="protein sequence ID" value="MEE2037350.1"/>
    <property type="molecule type" value="Genomic_DNA"/>
</dbReference>
<evidence type="ECO:0000313" key="12">
    <source>
        <dbReference type="EMBL" id="MEE2037350.1"/>
    </source>
</evidence>
<feature type="domain" description="Polymerase/histidinol phosphatase N-terminal" evidence="11">
    <location>
        <begin position="11"/>
        <end position="78"/>
    </location>
</feature>
<evidence type="ECO:0000256" key="10">
    <source>
        <dbReference type="SAM" id="MobiDB-lite"/>
    </source>
</evidence>
<reference evidence="12 13" key="1">
    <citation type="submission" date="2023-08" db="EMBL/GenBank/DDBJ databases">
        <authorList>
            <person name="Girao M."/>
            <person name="Carvalho M.F."/>
        </authorList>
    </citation>
    <scope>NUCLEOTIDE SEQUENCE [LARGE SCALE GENOMIC DNA]</scope>
    <source>
        <strain evidence="12 13">CT-R113</strain>
    </source>
</reference>
<evidence type="ECO:0000256" key="1">
    <source>
        <dbReference type="ARBA" id="ARBA00012417"/>
    </source>
</evidence>
<dbReference type="Gene3D" id="3.20.20.140">
    <property type="entry name" value="Metal-dependent hydrolases"/>
    <property type="match status" value="1"/>
</dbReference>
<proteinExistence type="predicted"/>
<keyword evidence="2" id="KW-0963">Cytoplasm</keyword>
<evidence type="ECO:0000256" key="7">
    <source>
        <dbReference type="ARBA" id="ARBA00022932"/>
    </source>
</evidence>
<feature type="region of interest" description="Disordered" evidence="10">
    <location>
        <begin position="928"/>
        <end position="952"/>
    </location>
</feature>
<feature type="compositionally biased region" description="Low complexity" evidence="10">
    <location>
        <begin position="1105"/>
        <end position="1116"/>
    </location>
</feature>
<keyword evidence="4" id="KW-0548">Nucleotidyltransferase</keyword>
<dbReference type="Pfam" id="PF14579">
    <property type="entry name" value="HHH_6"/>
    <property type="match status" value="1"/>
</dbReference>
<evidence type="ECO:0000256" key="3">
    <source>
        <dbReference type="ARBA" id="ARBA00022679"/>
    </source>
</evidence>
<accession>A0ABU7K521</accession>
<feature type="region of interest" description="Disordered" evidence="10">
    <location>
        <begin position="1105"/>
        <end position="1147"/>
    </location>
</feature>
<dbReference type="Pfam" id="PF17657">
    <property type="entry name" value="DNA_pol3_finger"/>
    <property type="match status" value="1"/>
</dbReference>
<dbReference type="InterPro" id="IPR003141">
    <property type="entry name" value="Pol/His_phosphatase_N"/>
</dbReference>
<gene>
    <name evidence="12" type="ORF">Q8791_08975</name>
</gene>
<evidence type="ECO:0000256" key="4">
    <source>
        <dbReference type="ARBA" id="ARBA00022695"/>
    </source>
</evidence>
<feature type="compositionally biased region" description="Gly residues" evidence="10">
    <location>
        <begin position="891"/>
        <end position="900"/>
    </location>
</feature>
<keyword evidence="13" id="KW-1185">Reference proteome</keyword>
<dbReference type="SMART" id="SM00481">
    <property type="entry name" value="POLIIIAc"/>
    <property type="match status" value="1"/>
</dbReference>
<evidence type="ECO:0000256" key="5">
    <source>
        <dbReference type="ARBA" id="ARBA00022705"/>
    </source>
</evidence>
<dbReference type="EC" id="2.7.7.7" evidence="1"/>
<dbReference type="InterPro" id="IPR041931">
    <property type="entry name" value="DNA_pol3_alpha_thumb_dom"/>
</dbReference>
<comment type="catalytic activity">
    <reaction evidence="9">
        <text>DNA(n) + a 2'-deoxyribonucleoside 5'-triphosphate = DNA(n+1) + diphosphate</text>
        <dbReference type="Rhea" id="RHEA:22508"/>
        <dbReference type="Rhea" id="RHEA-COMP:17339"/>
        <dbReference type="Rhea" id="RHEA-COMP:17340"/>
        <dbReference type="ChEBI" id="CHEBI:33019"/>
        <dbReference type="ChEBI" id="CHEBI:61560"/>
        <dbReference type="ChEBI" id="CHEBI:173112"/>
        <dbReference type="EC" id="2.7.7.7"/>
    </reaction>
</comment>
<evidence type="ECO:0000256" key="2">
    <source>
        <dbReference type="ARBA" id="ARBA00022490"/>
    </source>
</evidence>
<dbReference type="PANTHER" id="PTHR32294:SF4">
    <property type="entry name" value="ERROR-PRONE DNA POLYMERASE"/>
    <property type="match status" value="1"/>
</dbReference>